<dbReference type="NCBIfam" id="TIGR00176">
    <property type="entry name" value="mobB"/>
    <property type="match status" value="1"/>
</dbReference>
<dbReference type="InterPro" id="IPR052539">
    <property type="entry name" value="MGD_biosynthesis_adapter"/>
</dbReference>
<sequence length="170" mass="19031">MARKQKIFQVVGYQNSGKTTLIQYIIKSAKAHNIAVGTIKHHGHGGLPYIGDEGKDTSTHRENGAIATAVEGEGIVNIVATIEQPSIQNILSIYKLLPIDFILIEGYKQHPFPKVVLIREEVDLILLNQLKNIQAVISDVDLKHLKLSVPVFLRKEKAPFTNWLWGTQYI</sequence>
<dbReference type="PANTHER" id="PTHR40072:SF1">
    <property type="entry name" value="MOLYBDOPTERIN-GUANINE DINUCLEOTIDE BIOSYNTHESIS ADAPTER PROTEIN"/>
    <property type="match status" value="1"/>
</dbReference>
<organism evidence="2 3">
    <name type="scientific">Oikeobacillus pervagus</name>
    <dbReference type="NCBI Taxonomy" id="1325931"/>
    <lineage>
        <taxon>Bacteria</taxon>
        <taxon>Bacillati</taxon>
        <taxon>Bacillota</taxon>
        <taxon>Bacilli</taxon>
        <taxon>Bacillales</taxon>
        <taxon>Bacillaceae</taxon>
        <taxon>Oikeobacillus</taxon>
    </lineage>
</organism>
<dbReference type="Proteomes" id="UP001237207">
    <property type="component" value="Unassembled WGS sequence"/>
</dbReference>
<dbReference type="Pfam" id="PF03205">
    <property type="entry name" value="MobB"/>
    <property type="match status" value="1"/>
</dbReference>
<protein>
    <submittedName>
        <fullName evidence="2">Molybdopterin-guanine dinucleotide biosynthesis protein B</fullName>
    </submittedName>
</protein>
<dbReference type="RefSeq" id="WP_307258477.1">
    <property type="nucleotide sequence ID" value="NZ_JAUSUC010000049.1"/>
</dbReference>
<dbReference type="PANTHER" id="PTHR40072">
    <property type="entry name" value="MOLYBDOPTERIN-GUANINE DINUCLEOTIDE BIOSYNTHESIS ADAPTER PROTEIN-RELATED"/>
    <property type="match status" value="1"/>
</dbReference>
<reference evidence="2" key="1">
    <citation type="submission" date="2023-07" db="EMBL/GenBank/DDBJ databases">
        <title>Genomic Encyclopedia of Type Strains, Phase IV (KMG-IV): sequencing the most valuable type-strain genomes for metagenomic binning, comparative biology and taxonomic classification.</title>
        <authorList>
            <person name="Goeker M."/>
        </authorList>
    </citation>
    <scope>NUCLEOTIDE SEQUENCE</scope>
    <source>
        <strain evidence="2">DSM 23947</strain>
    </source>
</reference>
<dbReference type="GO" id="GO:0005525">
    <property type="term" value="F:GTP binding"/>
    <property type="evidence" value="ECO:0007669"/>
    <property type="project" value="InterPro"/>
</dbReference>
<evidence type="ECO:0000313" key="3">
    <source>
        <dbReference type="Proteomes" id="UP001237207"/>
    </source>
</evidence>
<evidence type="ECO:0000259" key="1">
    <source>
        <dbReference type="Pfam" id="PF03205"/>
    </source>
</evidence>
<dbReference type="SUPFAM" id="SSF52540">
    <property type="entry name" value="P-loop containing nucleoside triphosphate hydrolases"/>
    <property type="match status" value="1"/>
</dbReference>
<feature type="domain" description="Molybdopterin-guanine dinucleotide biosynthesis protein B (MobB)" evidence="1">
    <location>
        <begin position="7"/>
        <end position="139"/>
    </location>
</feature>
<dbReference type="GO" id="GO:0006777">
    <property type="term" value="P:Mo-molybdopterin cofactor biosynthetic process"/>
    <property type="evidence" value="ECO:0007669"/>
    <property type="project" value="InterPro"/>
</dbReference>
<gene>
    <name evidence="2" type="ORF">J2S13_002895</name>
</gene>
<name>A0AAJ1WLP8_9BACI</name>
<dbReference type="AlphaFoldDB" id="A0AAJ1WLP8"/>
<accession>A0AAJ1WLP8</accession>
<dbReference type="InterPro" id="IPR027417">
    <property type="entry name" value="P-loop_NTPase"/>
</dbReference>
<keyword evidence="3" id="KW-1185">Reference proteome</keyword>
<dbReference type="CDD" id="cd03116">
    <property type="entry name" value="MobB"/>
    <property type="match status" value="1"/>
</dbReference>
<dbReference type="Gene3D" id="3.40.50.300">
    <property type="entry name" value="P-loop containing nucleotide triphosphate hydrolases"/>
    <property type="match status" value="1"/>
</dbReference>
<dbReference type="EMBL" id="JAUSUC010000049">
    <property type="protein sequence ID" value="MDQ0216436.1"/>
    <property type="molecule type" value="Genomic_DNA"/>
</dbReference>
<comment type="caution">
    <text evidence="2">The sequence shown here is derived from an EMBL/GenBank/DDBJ whole genome shotgun (WGS) entry which is preliminary data.</text>
</comment>
<proteinExistence type="predicted"/>
<evidence type="ECO:0000313" key="2">
    <source>
        <dbReference type="EMBL" id="MDQ0216436.1"/>
    </source>
</evidence>
<dbReference type="InterPro" id="IPR004435">
    <property type="entry name" value="MobB_dom"/>
</dbReference>